<reference evidence="2" key="1">
    <citation type="submission" date="2020-08" db="EMBL/GenBank/DDBJ databases">
        <title>Multicomponent nature underlies the extraordinary mechanical properties of spider dragline silk.</title>
        <authorList>
            <person name="Kono N."/>
            <person name="Nakamura H."/>
            <person name="Mori M."/>
            <person name="Yoshida Y."/>
            <person name="Ohtoshi R."/>
            <person name="Malay A.D."/>
            <person name="Moran D.A.P."/>
            <person name="Tomita M."/>
            <person name="Numata K."/>
            <person name="Arakawa K."/>
        </authorList>
    </citation>
    <scope>NUCLEOTIDE SEQUENCE</scope>
</reference>
<dbReference type="EMBL" id="BMAV01005346">
    <property type="protein sequence ID" value="GFY46362.1"/>
    <property type="molecule type" value="Genomic_DNA"/>
</dbReference>
<evidence type="ECO:0000313" key="3">
    <source>
        <dbReference type="Proteomes" id="UP000886998"/>
    </source>
</evidence>
<protein>
    <submittedName>
        <fullName evidence="2">Uncharacterized protein</fullName>
    </submittedName>
</protein>
<dbReference type="AlphaFoldDB" id="A0A8X6X557"/>
<name>A0A8X6X557_9ARAC</name>
<sequence length="1171" mass="136910">MYVFPPVLQDLSLWESTRSTKVWEVSTPPKNSISWSIVLSYVITSQNPEWHKTLLGDEKEIAELMGKKNLGRQKLNFKSIKDQIQKFNPFKNQHSFFFNKDVIKIIRMFDLKLNRFSYSLRKNSSDWCDNLKFTAAAKMLNCYVEVFEMDSSGNKVNVTTYPPLQHDDSKEKIILFQHTAVPKKLKSKISSTQDEKITNMFAFGLSLEHVFPLRRDALGHILKRAKLDSPCIQNIKRSFNYTDNFLVFLLKNSLHEIVPSLFVSPYIAWKLEAAGFNTDPCSLGPEQLSAFYYCLNLDSTLNLHVLYNYASNNIENSDKTTRNPDQETQRALTKIEDTLQKDRLNSKDFSIVTNRRYIAFKTFEEILCFNEYQRFIVDEVNNLRKNRSLETQHNTRNVQFTKKIIIHILDMYFKYFNYPKEASSENKYGKFKIFIKSSEYYENLDNYTCLLFFDHCLFLPKSTENLTDTVHNLFLTVFAYNLFPKCLHGVHCLQCDFLEDPCTLRFIPFSFRLNFFESARALFTELKNSPENIPKSKSKKPIQSQENSHDPGSIVSKITDSLKYIPEIKNHFLIDRLRRYLEFSINVPLNEDEMNGVLTIERALQVIGETLNTTESSCIIGHLLCSCFPKDVLPDFFKIRNHCLSKYRPRTMNGKFMLEKDIFRFDRLQNVMKQVYHIIQPVYLSQLFRIQDFMIKKGLHESEGVHEVLSDNMKKEHNGITRLIDENFKKYKSKYKLLSNNLLDYVENDERKVKNSKLGQLTTLKFLFTFFGSYCDERSKNELSSTLNDMDELKKVFESKTTVKKTEIDITADEKQCMTKIISSLRTITVTLFADVDEEPNKISDFRDITDFLRDSTNFNWFSEEEMILISNEVSNYFMKSCTAKEDLKKGLEDESLTPEKAKKLVEVLITTEKNKKILLENFPQNASKALGKVGDEQSVNDLNKLIAFLEKEEGSNLLLKMNFSSNLKKKILQFLNRRLELLLNRISHIRAILIDGDEEISQLWNWGKSEGMKAHVRYLMAQRYWKERDVRASLEMLLFDCMNILKTRDSLSHLWTKANNLFTGASLRDVLSHGNTILETVGSFLDKDDLPSHFIEKMLELIEDSEALQCFSDLWEKSKLTDFNQFVDILNEDVSKDNSLHNIQKWMEKRSEAEGWQDYLFLLPLKKVNA</sequence>
<evidence type="ECO:0000313" key="2">
    <source>
        <dbReference type="EMBL" id="GFY46362.1"/>
    </source>
</evidence>
<feature type="region of interest" description="Disordered" evidence="1">
    <location>
        <begin position="531"/>
        <end position="552"/>
    </location>
</feature>
<gene>
    <name evidence="2" type="primary">NCL1_44737</name>
    <name evidence="2" type="ORF">TNIN_67031</name>
</gene>
<dbReference type="Proteomes" id="UP000886998">
    <property type="component" value="Unassembled WGS sequence"/>
</dbReference>
<evidence type="ECO:0000256" key="1">
    <source>
        <dbReference type="SAM" id="MobiDB-lite"/>
    </source>
</evidence>
<comment type="caution">
    <text evidence="2">The sequence shown here is derived from an EMBL/GenBank/DDBJ whole genome shotgun (WGS) entry which is preliminary data.</text>
</comment>
<keyword evidence="3" id="KW-1185">Reference proteome</keyword>
<dbReference type="OrthoDB" id="6423258at2759"/>
<proteinExistence type="predicted"/>
<organism evidence="2 3">
    <name type="scientific">Trichonephila inaurata madagascariensis</name>
    <dbReference type="NCBI Taxonomy" id="2747483"/>
    <lineage>
        <taxon>Eukaryota</taxon>
        <taxon>Metazoa</taxon>
        <taxon>Ecdysozoa</taxon>
        <taxon>Arthropoda</taxon>
        <taxon>Chelicerata</taxon>
        <taxon>Arachnida</taxon>
        <taxon>Araneae</taxon>
        <taxon>Araneomorphae</taxon>
        <taxon>Entelegynae</taxon>
        <taxon>Araneoidea</taxon>
        <taxon>Nephilidae</taxon>
        <taxon>Trichonephila</taxon>
        <taxon>Trichonephila inaurata</taxon>
    </lineage>
</organism>
<feature type="compositionally biased region" description="Low complexity" evidence="1">
    <location>
        <begin position="531"/>
        <end position="546"/>
    </location>
</feature>
<accession>A0A8X6X557</accession>